<evidence type="ECO:0000313" key="3">
    <source>
        <dbReference type="Proteomes" id="UP000054107"/>
    </source>
</evidence>
<dbReference type="OrthoDB" id="5582742at2759"/>
<evidence type="ECO:0000313" key="2">
    <source>
        <dbReference type="EMBL" id="CEP13411.1"/>
    </source>
</evidence>
<protein>
    <submittedName>
        <fullName evidence="2">Uncharacterized protein</fullName>
    </submittedName>
</protein>
<accession>A0A0B7NEQ8</accession>
<feature type="compositionally biased region" description="Polar residues" evidence="1">
    <location>
        <begin position="221"/>
        <end position="230"/>
    </location>
</feature>
<dbReference type="EMBL" id="LN729579">
    <property type="protein sequence ID" value="CEP13411.1"/>
    <property type="molecule type" value="Genomic_DNA"/>
</dbReference>
<reference evidence="2 3" key="1">
    <citation type="submission" date="2014-09" db="EMBL/GenBank/DDBJ databases">
        <authorList>
            <person name="Ellenberger Sabrina"/>
        </authorList>
    </citation>
    <scope>NUCLEOTIDE SEQUENCE [LARGE SCALE GENOMIC DNA]</scope>
    <source>
        <strain evidence="2 3">CBS 412.66</strain>
    </source>
</reference>
<name>A0A0B7NEQ8_9FUNG</name>
<organism evidence="2 3">
    <name type="scientific">Parasitella parasitica</name>
    <dbReference type="NCBI Taxonomy" id="35722"/>
    <lineage>
        <taxon>Eukaryota</taxon>
        <taxon>Fungi</taxon>
        <taxon>Fungi incertae sedis</taxon>
        <taxon>Mucoromycota</taxon>
        <taxon>Mucoromycotina</taxon>
        <taxon>Mucoromycetes</taxon>
        <taxon>Mucorales</taxon>
        <taxon>Mucorineae</taxon>
        <taxon>Mucoraceae</taxon>
        <taxon>Parasitella</taxon>
    </lineage>
</organism>
<dbReference type="AlphaFoldDB" id="A0A0B7NEQ8"/>
<dbReference type="Proteomes" id="UP000054107">
    <property type="component" value="Unassembled WGS sequence"/>
</dbReference>
<feature type="compositionally biased region" description="Low complexity" evidence="1">
    <location>
        <begin position="268"/>
        <end position="279"/>
    </location>
</feature>
<sequence length="335" mass="36807">MASDNSGLNQLVDLLTQALQPDTYEGSRSTAVIDSWIQAVERYDANFPSLNNSRTGLLAITLLRGRANNAWYRSLKHNATASDPRTIADFNSRELTLLGQARAAAEARMRAMATKDKQKWDAVIKKISFEPGDLVLLTHEGRLGLKPRYKGPYIVVESFPDFGTYKLQTLTGEPLKNLLHVDRLKAAHGEKPTDSWYDLTMARRDWKQATTKAKADPSGDTRLSSPAANTSSAHLVNELGNGVTIYDRDEVDPLAENTAVVKEVAPTDTNTNKTKPNDPFASASQVSNGSTLGKTVPITVESSKVKEDDPIFNEDTEMLSPPPSGFVNFFSGHHY</sequence>
<feature type="region of interest" description="Disordered" evidence="1">
    <location>
        <begin position="208"/>
        <end position="230"/>
    </location>
</feature>
<feature type="compositionally biased region" description="Basic and acidic residues" evidence="1">
    <location>
        <begin position="208"/>
        <end position="219"/>
    </location>
</feature>
<gene>
    <name evidence="2" type="primary">PARPA_07472.1 scaffold 27633</name>
</gene>
<feature type="region of interest" description="Disordered" evidence="1">
    <location>
        <begin position="268"/>
        <end position="288"/>
    </location>
</feature>
<evidence type="ECO:0000256" key="1">
    <source>
        <dbReference type="SAM" id="MobiDB-lite"/>
    </source>
</evidence>
<proteinExistence type="predicted"/>
<dbReference type="STRING" id="35722.A0A0B7NEQ8"/>
<keyword evidence="3" id="KW-1185">Reference proteome</keyword>